<dbReference type="Pfam" id="PF00999">
    <property type="entry name" value="Na_H_Exchanger"/>
    <property type="match status" value="1"/>
</dbReference>
<organism evidence="9 10">
    <name type="scientific">Meganyctiphanes norvegica</name>
    <name type="common">Northern krill</name>
    <name type="synonym">Thysanopoda norvegica</name>
    <dbReference type="NCBI Taxonomy" id="48144"/>
    <lineage>
        <taxon>Eukaryota</taxon>
        <taxon>Metazoa</taxon>
        <taxon>Ecdysozoa</taxon>
        <taxon>Arthropoda</taxon>
        <taxon>Crustacea</taxon>
        <taxon>Multicrustacea</taxon>
        <taxon>Malacostraca</taxon>
        <taxon>Eumalacostraca</taxon>
        <taxon>Eucarida</taxon>
        <taxon>Euphausiacea</taxon>
        <taxon>Euphausiidae</taxon>
        <taxon>Meganyctiphanes</taxon>
    </lineage>
</organism>
<dbReference type="InterPro" id="IPR051843">
    <property type="entry name" value="CPA1_transporter"/>
</dbReference>
<evidence type="ECO:0000256" key="5">
    <source>
        <dbReference type="ARBA" id="ARBA00023136"/>
    </source>
</evidence>
<feature type="transmembrane region" description="Helical" evidence="7">
    <location>
        <begin position="44"/>
        <end position="62"/>
    </location>
</feature>
<keyword evidence="10" id="KW-1185">Reference proteome</keyword>
<feature type="domain" description="Cation/H+ exchanger transmembrane" evidence="8">
    <location>
        <begin position="83"/>
        <end position="487"/>
    </location>
</feature>
<evidence type="ECO:0000256" key="2">
    <source>
        <dbReference type="ARBA" id="ARBA00007367"/>
    </source>
</evidence>
<feature type="transmembrane region" description="Helical" evidence="7">
    <location>
        <begin position="350"/>
        <end position="369"/>
    </location>
</feature>
<evidence type="ECO:0000256" key="3">
    <source>
        <dbReference type="ARBA" id="ARBA00022692"/>
    </source>
</evidence>
<dbReference type="Proteomes" id="UP001497623">
    <property type="component" value="Unassembled WGS sequence"/>
</dbReference>
<dbReference type="AlphaFoldDB" id="A0AAV2RQD2"/>
<evidence type="ECO:0000256" key="1">
    <source>
        <dbReference type="ARBA" id="ARBA00004141"/>
    </source>
</evidence>
<dbReference type="InterPro" id="IPR038770">
    <property type="entry name" value="Na+/solute_symporter_sf"/>
</dbReference>
<feature type="transmembrane region" description="Helical" evidence="7">
    <location>
        <begin position="381"/>
        <end position="401"/>
    </location>
</feature>
<sequence>MTGAEGSGFLGGKAPRRALPPDASFGEKIKYAVSWPPHGPVASLLTWVVVSAVTWACVYSILGDEALPGHNLFSIGVLFLACHAGGELVSKVRLPPLLGMLVVGIIIRSCPPGVTTTEQLNIGSDINMKWSAVLRKIALVVILIRAGLGLNPDALKAWKFMIIRLAFVPVLVECLTFFIVTHFLLGLPWLWSAMLGFLLSAVSPAVVVPSILHIQEHGYGVEKGIPTLVMAAASVDNVINISGFGILMGITFSKGSMLMQIFQGPIDVCIGLGFGLAVGVMCLFLPDRHSVWSGPLRFIVLLVCGILAVFGSTKIGFGGAGALGCLTMAFVAGCGWRAQGLSDAQNPVKGYFGTMWIFFQTLLFGLMGAQIDVSSLDRDTLLWGLICILIATTIRFVAAFYSSLGGGLNLKERIFVSIGRFPKATIQAAMGSVALDYALMLRNSIAPEDQDNAELIAQLDDNVILGTKVLTIAVLIIVMTAPLGSFSIMLTAPKLLVRKPPQAATENGGSEMTTKPPVDGTVPNEEV</sequence>
<keyword evidence="4 7" id="KW-1133">Transmembrane helix</keyword>
<dbReference type="EMBL" id="CAXKWB010027794">
    <property type="protein sequence ID" value="CAL4132435.1"/>
    <property type="molecule type" value="Genomic_DNA"/>
</dbReference>
<evidence type="ECO:0000259" key="8">
    <source>
        <dbReference type="Pfam" id="PF00999"/>
    </source>
</evidence>
<comment type="subcellular location">
    <subcellularLocation>
        <location evidence="1">Membrane</location>
        <topology evidence="1">Multi-pass membrane protein</topology>
    </subcellularLocation>
</comment>
<dbReference type="Gene3D" id="1.20.1530.20">
    <property type="match status" value="1"/>
</dbReference>
<name>A0AAV2RQD2_MEGNR</name>
<feature type="transmembrane region" description="Helical" evidence="7">
    <location>
        <begin position="264"/>
        <end position="286"/>
    </location>
</feature>
<evidence type="ECO:0000313" key="10">
    <source>
        <dbReference type="Proteomes" id="UP001497623"/>
    </source>
</evidence>
<keyword evidence="5 7" id="KW-0472">Membrane</keyword>
<proteinExistence type="inferred from homology"/>
<comment type="caution">
    <text evidence="9">The sequence shown here is derived from an EMBL/GenBank/DDBJ whole genome shotgun (WGS) entry which is preliminary data.</text>
</comment>
<evidence type="ECO:0000256" key="6">
    <source>
        <dbReference type="SAM" id="MobiDB-lite"/>
    </source>
</evidence>
<dbReference type="InterPro" id="IPR006153">
    <property type="entry name" value="Cation/H_exchanger_TM"/>
</dbReference>
<dbReference type="PANTHER" id="PTHR31102">
    <property type="match status" value="1"/>
</dbReference>
<dbReference type="GO" id="GO:0015297">
    <property type="term" value="F:antiporter activity"/>
    <property type="evidence" value="ECO:0007669"/>
    <property type="project" value="InterPro"/>
</dbReference>
<keyword evidence="3 7" id="KW-0812">Transmembrane</keyword>
<feature type="compositionally biased region" description="Polar residues" evidence="6">
    <location>
        <begin position="504"/>
        <end position="513"/>
    </location>
</feature>
<evidence type="ECO:0000256" key="4">
    <source>
        <dbReference type="ARBA" id="ARBA00022989"/>
    </source>
</evidence>
<protein>
    <recommendedName>
        <fullName evidence="8">Cation/H+ exchanger transmembrane domain-containing protein</fullName>
    </recommendedName>
</protein>
<comment type="similarity">
    <text evidence="2">Belongs to the monovalent cation:proton antiporter 1 (CPA1) transporter (TC 2.A.36) family.</text>
</comment>
<feature type="transmembrane region" description="Helical" evidence="7">
    <location>
        <begin position="224"/>
        <end position="252"/>
    </location>
</feature>
<reference evidence="9 10" key="1">
    <citation type="submission" date="2024-05" db="EMBL/GenBank/DDBJ databases">
        <authorList>
            <person name="Wallberg A."/>
        </authorList>
    </citation>
    <scope>NUCLEOTIDE SEQUENCE [LARGE SCALE GENOMIC DNA]</scope>
</reference>
<dbReference type="GO" id="GO:1902600">
    <property type="term" value="P:proton transmembrane transport"/>
    <property type="evidence" value="ECO:0007669"/>
    <property type="project" value="InterPro"/>
</dbReference>
<feature type="transmembrane region" description="Helical" evidence="7">
    <location>
        <begin position="192"/>
        <end position="212"/>
    </location>
</feature>
<feature type="transmembrane region" description="Helical" evidence="7">
    <location>
        <begin position="317"/>
        <end position="338"/>
    </location>
</feature>
<evidence type="ECO:0000256" key="7">
    <source>
        <dbReference type="SAM" id="Phobius"/>
    </source>
</evidence>
<dbReference type="PANTHER" id="PTHR31102:SF1">
    <property type="entry name" value="CATION_H+ EXCHANGER DOMAIN-CONTAINING PROTEIN"/>
    <property type="match status" value="1"/>
</dbReference>
<accession>A0AAV2RQD2</accession>
<feature type="transmembrane region" description="Helical" evidence="7">
    <location>
        <begin position="162"/>
        <end position="185"/>
    </location>
</feature>
<dbReference type="GO" id="GO:0016020">
    <property type="term" value="C:membrane"/>
    <property type="evidence" value="ECO:0007669"/>
    <property type="project" value="UniProtKB-SubCell"/>
</dbReference>
<gene>
    <name evidence="9" type="ORF">MNOR_LOCUS27003</name>
</gene>
<feature type="transmembrane region" description="Helical" evidence="7">
    <location>
        <begin position="292"/>
        <end position="310"/>
    </location>
</feature>
<feature type="region of interest" description="Disordered" evidence="6">
    <location>
        <begin position="501"/>
        <end position="527"/>
    </location>
</feature>
<evidence type="ECO:0000313" key="9">
    <source>
        <dbReference type="EMBL" id="CAL4132435.1"/>
    </source>
</evidence>
<feature type="transmembrane region" description="Helical" evidence="7">
    <location>
        <begin position="469"/>
        <end position="492"/>
    </location>
</feature>